<dbReference type="GO" id="GO:0005829">
    <property type="term" value="C:cytosol"/>
    <property type="evidence" value="ECO:0007669"/>
    <property type="project" value="TreeGrafter"/>
</dbReference>
<evidence type="ECO:0000259" key="1">
    <source>
        <dbReference type="Pfam" id="PF03358"/>
    </source>
</evidence>
<dbReference type="PANTHER" id="PTHR30543">
    <property type="entry name" value="CHROMATE REDUCTASE"/>
    <property type="match status" value="1"/>
</dbReference>
<reference evidence="2 3" key="1">
    <citation type="submission" date="2019-12" db="EMBL/GenBank/DDBJ databases">
        <authorList>
            <person name="Li C."/>
            <person name="Zhao J."/>
        </authorList>
    </citation>
    <scope>NUCLEOTIDE SEQUENCE [LARGE SCALE GENOMIC DNA]</scope>
    <source>
        <strain evidence="2 3">NEAU-DD11</strain>
    </source>
</reference>
<comment type="caution">
    <text evidence="2">The sequence shown here is derived from an EMBL/GenBank/DDBJ whole genome shotgun (WGS) entry which is preliminary data.</text>
</comment>
<protein>
    <recommendedName>
        <fullName evidence="1">NADPH-dependent FMN reductase-like domain-containing protein</fullName>
    </recommendedName>
</protein>
<name>A0A7X3K7H7_9BURK</name>
<dbReference type="RefSeq" id="WP_056136086.1">
    <property type="nucleotide sequence ID" value="NZ_WSES01000004.1"/>
</dbReference>
<dbReference type="GO" id="GO:0010181">
    <property type="term" value="F:FMN binding"/>
    <property type="evidence" value="ECO:0007669"/>
    <property type="project" value="TreeGrafter"/>
</dbReference>
<dbReference type="Proteomes" id="UP000443353">
    <property type="component" value="Unassembled WGS sequence"/>
</dbReference>
<evidence type="ECO:0000313" key="2">
    <source>
        <dbReference type="EMBL" id="MVW60919.1"/>
    </source>
</evidence>
<sequence length="179" mass="19134">MSLQLLALCGSQRARSMSAGLLRACRDLAPDGVAIHLFEHHLDFPLFSPERTEIPAGVLALQEAITAADALLIASPEYAHGVTGTIKNTLDWVVNHAPFAGKPVAVLNPSYQSFHADEALKETLRTMSADLVLDACLRIPVIGSRVEPDRIASEPRFAAPITAALRALVAHIGRANNSV</sequence>
<keyword evidence="3" id="KW-1185">Reference proteome</keyword>
<dbReference type="GO" id="GO:0016491">
    <property type="term" value="F:oxidoreductase activity"/>
    <property type="evidence" value="ECO:0007669"/>
    <property type="project" value="InterPro"/>
</dbReference>
<dbReference type="InterPro" id="IPR005025">
    <property type="entry name" value="FMN_Rdtase-like_dom"/>
</dbReference>
<dbReference type="InterPro" id="IPR029039">
    <property type="entry name" value="Flavoprotein-like_sf"/>
</dbReference>
<organism evidence="2 3">
    <name type="scientific">Massilia cellulosiltytica</name>
    <dbReference type="NCBI Taxonomy" id="2683234"/>
    <lineage>
        <taxon>Bacteria</taxon>
        <taxon>Pseudomonadati</taxon>
        <taxon>Pseudomonadota</taxon>
        <taxon>Betaproteobacteria</taxon>
        <taxon>Burkholderiales</taxon>
        <taxon>Oxalobacteraceae</taxon>
        <taxon>Telluria group</taxon>
        <taxon>Massilia</taxon>
    </lineage>
</organism>
<accession>A0A7X3K7H7</accession>
<dbReference type="InterPro" id="IPR050712">
    <property type="entry name" value="NAD(P)H-dep_reductase"/>
</dbReference>
<proteinExistence type="predicted"/>
<gene>
    <name evidence="2" type="ORF">GPY61_13360</name>
</gene>
<feature type="domain" description="NADPH-dependent FMN reductase-like" evidence="1">
    <location>
        <begin position="5"/>
        <end position="129"/>
    </location>
</feature>
<dbReference type="Gene3D" id="3.40.50.360">
    <property type="match status" value="1"/>
</dbReference>
<evidence type="ECO:0000313" key="3">
    <source>
        <dbReference type="Proteomes" id="UP000443353"/>
    </source>
</evidence>
<dbReference type="Pfam" id="PF03358">
    <property type="entry name" value="FMN_red"/>
    <property type="match status" value="1"/>
</dbReference>
<dbReference type="SUPFAM" id="SSF52218">
    <property type="entry name" value="Flavoproteins"/>
    <property type="match status" value="1"/>
</dbReference>
<dbReference type="AlphaFoldDB" id="A0A7X3K7H7"/>
<dbReference type="EMBL" id="WSES01000004">
    <property type="protein sequence ID" value="MVW60919.1"/>
    <property type="molecule type" value="Genomic_DNA"/>
</dbReference>
<dbReference type="PANTHER" id="PTHR30543:SF21">
    <property type="entry name" value="NAD(P)H-DEPENDENT FMN REDUCTASE LOT6"/>
    <property type="match status" value="1"/>
</dbReference>